<organism evidence="4 5">
    <name type="scientific">Actinocorallia longicatena</name>
    <dbReference type="NCBI Taxonomy" id="111803"/>
    <lineage>
        <taxon>Bacteria</taxon>
        <taxon>Bacillati</taxon>
        <taxon>Actinomycetota</taxon>
        <taxon>Actinomycetes</taxon>
        <taxon>Streptosporangiales</taxon>
        <taxon>Thermomonosporaceae</taxon>
        <taxon>Actinocorallia</taxon>
    </lineage>
</organism>
<dbReference type="SUPFAM" id="SSF55729">
    <property type="entry name" value="Acyl-CoA N-acyltransferases (Nat)"/>
    <property type="match status" value="1"/>
</dbReference>
<dbReference type="PANTHER" id="PTHR43877">
    <property type="entry name" value="AMINOALKYLPHOSPHONATE N-ACETYLTRANSFERASE-RELATED-RELATED"/>
    <property type="match status" value="1"/>
</dbReference>
<evidence type="ECO:0000313" key="5">
    <source>
        <dbReference type="Proteomes" id="UP001501237"/>
    </source>
</evidence>
<evidence type="ECO:0000256" key="1">
    <source>
        <dbReference type="ARBA" id="ARBA00022679"/>
    </source>
</evidence>
<evidence type="ECO:0000313" key="4">
    <source>
        <dbReference type="EMBL" id="GAA3233907.1"/>
    </source>
</evidence>
<gene>
    <name evidence="4" type="ORF">GCM10010468_66740</name>
</gene>
<dbReference type="EMBL" id="BAAAUV010000025">
    <property type="protein sequence ID" value="GAA3233907.1"/>
    <property type="molecule type" value="Genomic_DNA"/>
</dbReference>
<dbReference type="InterPro" id="IPR050832">
    <property type="entry name" value="Bact_Acetyltransf"/>
</dbReference>
<dbReference type="InterPro" id="IPR000182">
    <property type="entry name" value="GNAT_dom"/>
</dbReference>
<reference evidence="5" key="1">
    <citation type="journal article" date="2019" name="Int. J. Syst. Evol. Microbiol.">
        <title>The Global Catalogue of Microorganisms (GCM) 10K type strain sequencing project: providing services to taxonomists for standard genome sequencing and annotation.</title>
        <authorList>
            <consortium name="The Broad Institute Genomics Platform"/>
            <consortium name="The Broad Institute Genome Sequencing Center for Infectious Disease"/>
            <person name="Wu L."/>
            <person name="Ma J."/>
        </authorList>
    </citation>
    <scope>NUCLEOTIDE SEQUENCE [LARGE SCALE GENOMIC DNA]</scope>
    <source>
        <strain evidence="5">JCM 9377</strain>
    </source>
</reference>
<dbReference type="CDD" id="cd04301">
    <property type="entry name" value="NAT_SF"/>
    <property type="match status" value="1"/>
</dbReference>
<dbReference type="InterPro" id="IPR016181">
    <property type="entry name" value="Acyl_CoA_acyltransferase"/>
</dbReference>
<feature type="domain" description="N-acetyltransferase" evidence="3">
    <location>
        <begin position="6"/>
        <end position="145"/>
    </location>
</feature>
<keyword evidence="5" id="KW-1185">Reference proteome</keyword>
<dbReference type="PROSITE" id="PS51186">
    <property type="entry name" value="GNAT"/>
    <property type="match status" value="1"/>
</dbReference>
<dbReference type="Proteomes" id="UP001501237">
    <property type="component" value="Unassembled WGS sequence"/>
</dbReference>
<dbReference type="Pfam" id="PF13673">
    <property type="entry name" value="Acetyltransf_10"/>
    <property type="match status" value="1"/>
</dbReference>
<dbReference type="Gene3D" id="3.40.630.30">
    <property type="match status" value="1"/>
</dbReference>
<sequence>MSAPSPDLRLAVSPEDLAAAMSVRIEVFVGEQGVPEDLERDASDASADHFVAYLGGVAVGAARLLADHDGAILGRLAVLKAARGTGLGAALVRAVEARAAERALTSVRLHSQIQAEPFYRALGYTPYGEIELEAGIEHIWMSKIL</sequence>
<keyword evidence="2" id="KW-0012">Acyltransferase</keyword>
<name>A0ABP6QIR7_9ACTN</name>
<evidence type="ECO:0000259" key="3">
    <source>
        <dbReference type="PROSITE" id="PS51186"/>
    </source>
</evidence>
<comment type="caution">
    <text evidence="4">The sequence shown here is derived from an EMBL/GenBank/DDBJ whole genome shotgun (WGS) entry which is preliminary data.</text>
</comment>
<proteinExistence type="predicted"/>
<protein>
    <submittedName>
        <fullName evidence="4">GNAT family N-acetyltransferase</fullName>
    </submittedName>
</protein>
<keyword evidence="1" id="KW-0808">Transferase</keyword>
<accession>A0ABP6QIR7</accession>
<evidence type="ECO:0000256" key="2">
    <source>
        <dbReference type="ARBA" id="ARBA00023315"/>
    </source>
</evidence>